<accession>A0A8J5CTM5</accession>
<sequence length="336" mass="36640">MTDPDRNPMKKQLSKTSLEKSLQMISPPQQAPITIYPGPSARMANMSKVDLDLAQRLESLRKSHVDELPTEEEMASRLAHLQGLPSDHYTKSSMQHQRPDTRTDSQRADDLISQAIDEVSLEANVPKADDELEARLARLRGEEAQGRGAVALPPTAYPMSPHARADATLGEDLDDMSMDEVEALMKAAEKETSGGAAKALQELQADPELAGAMAQATKRKEKGRQKKHSRGSKGKKGESSDEERHSKSYDSDIDLEIEGGKAIDAVTEQEEVQRIIDMYTKRAQLKKEKKRKKKEAAAAAVAQGGAVGGDDSDSDIEVGSESDLSSESSMTDELSE</sequence>
<feature type="compositionally biased region" description="Low complexity" evidence="1">
    <location>
        <begin position="321"/>
        <end position="336"/>
    </location>
</feature>
<comment type="caution">
    <text evidence="2">The sequence shown here is derived from an EMBL/GenBank/DDBJ whole genome shotgun (WGS) entry which is preliminary data.</text>
</comment>
<dbReference type="GO" id="GO:0032266">
    <property type="term" value="F:phosphatidylinositol-3-phosphate binding"/>
    <property type="evidence" value="ECO:0007669"/>
    <property type="project" value="TreeGrafter"/>
</dbReference>
<dbReference type="GO" id="GO:0009838">
    <property type="term" value="P:abscission"/>
    <property type="evidence" value="ECO:0007669"/>
    <property type="project" value="TreeGrafter"/>
</dbReference>
<organism evidence="2 3">
    <name type="scientific">Chionoecetes opilio</name>
    <name type="common">Atlantic snow crab</name>
    <name type="synonym">Cancer opilio</name>
    <dbReference type="NCBI Taxonomy" id="41210"/>
    <lineage>
        <taxon>Eukaryota</taxon>
        <taxon>Metazoa</taxon>
        <taxon>Ecdysozoa</taxon>
        <taxon>Arthropoda</taxon>
        <taxon>Crustacea</taxon>
        <taxon>Multicrustacea</taxon>
        <taxon>Malacostraca</taxon>
        <taxon>Eumalacostraca</taxon>
        <taxon>Eucarida</taxon>
        <taxon>Decapoda</taxon>
        <taxon>Pleocyemata</taxon>
        <taxon>Brachyura</taxon>
        <taxon>Eubrachyura</taxon>
        <taxon>Majoidea</taxon>
        <taxon>Majidae</taxon>
        <taxon>Chionoecetes</taxon>
    </lineage>
</organism>
<dbReference type="GO" id="GO:0030496">
    <property type="term" value="C:midbody"/>
    <property type="evidence" value="ECO:0007669"/>
    <property type="project" value="TreeGrafter"/>
</dbReference>
<dbReference type="GO" id="GO:0044878">
    <property type="term" value="P:mitotic cytokinesis checkpoint signaling"/>
    <property type="evidence" value="ECO:0007669"/>
    <property type="project" value="TreeGrafter"/>
</dbReference>
<dbReference type="AlphaFoldDB" id="A0A8J5CTM5"/>
<reference evidence="2" key="1">
    <citation type="submission" date="2020-07" db="EMBL/GenBank/DDBJ databases">
        <title>The High-quality genome of the commercially important snow crab, Chionoecetes opilio.</title>
        <authorList>
            <person name="Jeong J.-H."/>
            <person name="Ryu S."/>
        </authorList>
    </citation>
    <scope>NUCLEOTIDE SEQUENCE</scope>
    <source>
        <strain evidence="2">MADBK_172401_WGS</strain>
        <tissue evidence="2">Digestive gland</tissue>
    </source>
</reference>
<dbReference type="PANTHER" id="PTHR46603:SF1">
    <property type="entry name" value="ABSCISSION_NOCUT CHECKPOINT REGULATOR"/>
    <property type="match status" value="1"/>
</dbReference>
<feature type="compositionally biased region" description="Acidic residues" evidence="1">
    <location>
        <begin position="310"/>
        <end position="320"/>
    </location>
</feature>
<evidence type="ECO:0000313" key="2">
    <source>
        <dbReference type="EMBL" id="KAG0721444.1"/>
    </source>
</evidence>
<feature type="compositionally biased region" description="Basic and acidic residues" evidence="1">
    <location>
        <begin position="97"/>
        <end position="106"/>
    </location>
</feature>
<dbReference type="EMBL" id="JACEEZ010011148">
    <property type="protein sequence ID" value="KAG0721444.1"/>
    <property type="molecule type" value="Genomic_DNA"/>
</dbReference>
<dbReference type="GO" id="GO:0005813">
    <property type="term" value="C:centrosome"/>
    <property type="evidence" value="ECO:0007669"/>
    <property type="project" value="TreeGrafter"/>
</dbReference>
<evidence type="ECO:0000256" key="1">
    <source>
        <dbReference type="SAM" id="MobiDB-lite"/>
    </source>
</evidence>
<name>A0A8J5CTM5_CHIOP</name>
<feature type="region of interest" description="Disordered" evidence="1">
    <location>
        <begin position="141"/>
        <end position="269"/>
    </location>
</feature>
<feature type="region of interest" description="Disordered" evidence="1">
    <location>
        <begin position="1"/>
        <end position="32"/>
    </location>
</feature>
<dbReference type="Proteomes" id="UP000770661">
    <property type="component" value="Unassembled WGS sequence"/>
</dbReference>
<feature type="compositionally biased region" description="Basic and acidic residues" evidence="1">
    <location>
        <begin position="235"/>
        <end position="250"/>
    </location>
</feature>
<keyword evidence="3" id="KW-1185">Reference proteome</keyword>
<dbReference type="OrthoDB" id="5407799at2759"/>
<proteinExistence type="predicted"/>
<feature type="region of interest" description="Disordered" evidence="1">
    <location>
        <begin position="64"/>
        <end position="106"/>
    </location>
</feature>
<dbReference type="PANTHER" id="PTHR46603">
    <property type="entry name" value="ABSCISSION/NOCUT CHECKPOINT REGULATOR"/>
    <property type="match status" value="1"/>
</dbReference>
<feature type="compositionally biased region" description="Basic residues" evidence="1">
    <location>
        <begin position="217"/>
        <end position="234"/>
    </location>
</feature>
<feature type="compositionally biased region" description="Basic residues" evidence="1">
    <location>
        <begin position="284"/>
        <end position="294"/>
    </location>
</feature>
<gene>
    <name evidence="2" type="primary">Zfyve19</name>
    <name evidence="2" type="ORF">GWK47_046469</name>
</gene>
<protein>
    <submittedName>
        <fullName evidence="2">Abscission/NoCut checkpoint regulator</fullName>
    </submittedName>
</protein>
<feature type="region of interest" description="Disordered" evidence="1">
    <location>
        <begin position="284"/>
        <end position="336"/>
    </location>
</feature>
<evidence type="ECO:0000313" key="3">
    <source>
        <dbReference type="Proteomes" id="UP000770661"/>
    </source>
</evidence>
<feature type="compositionally biased region" description="Polar residues" evidence="1">
    <location>
        <begin position="14"/>
        <end position="32"/>
    </location>
</feature>
<dbReference type="GO" id="GO:0032154">
    <property type="term" value="C:cleavage furrow"/>
    <property type="evidence" value="ECO:0007669"/>
    <property type="project" value="TreeGrafter"/>
</dbReference>
<feature type="compositionally biased region" description="Acidic residues" evidence="1">
    <location>
        <begin position="169"/>
        <end position="182"/>
    </location>
</feature>